<feature type="signal peptide" evidence="1">
    <location>
        <begin position="1"/>
        <end position="23"/>
    </location>
</feature>
<dbReference type="EMBL" id="JAGINW010000001">
    <property type="protein sequence ID" value="MBP2329577.1"/>
    <property type="molecule type" value="Genomic_DNA"/>
</dbReference>
<sequence length="312" mass="34565">MKKMSVVVIVTLSLTLPSIGATASATALADAARHSHARVSGHLQSVVSSSDICPRTDGERLCADAPSVEGVSRRGVIDRQVPHQQVAEELVDHLNAIGWPRERRYNRYRQGSEETEVRWGRPERSTTYKNVSQCASFVTKTLTHTYSWAKPIFFKENFGKYSPRARDYYDAIADNDNSVPHFTRINKITDLQPGDLIAIKYPESKKPTGHVMLVRRVKGRYGMGEALDGRRPYVVEIIDTTKNAHGSAGPSGDGAYPDTRINGSTKETGAGYGHMLFYADENGTFAGYQWSVSSHRIVRVDDRPVVAARITP</sequence>
<protein>
    <recommendedName>
        <fullName evidence="4">CHAP domain-containing protein</fullName>
    </recommendedName>
</protein>
<evidence type="ECO:0000256" key="1">
    <source>
        <dbReference type="SAM" id="SignalP"/>
    </source>
</evidence>
<accession>A0ABS4TYU3</accession>
<keyword evidence="1" id="KW-0732">Signal</keyword>
<proteinExistence type="predicted"/>
<dbReference type="Proteomes" id="UP001519332">
    <property type="component" value="Unassembled WGS sequence"/>
</dbReference>
<reference evidence="2 3" key="1">
    <citation type="submission" date="2021-03" db="EMBL/GenBank/DDBJ databases">
        <title>Sequencing the genomes of 1000 actinobacteria strains.</title>
        <authorList>
            <person name="Klenk H.-P."/>
        </authorList>
    </citation>
    <scope>NUCLEOTIDE SEQUENCE [LARGE SCALE GENOMIC DNA]</scope>
    <source>
        <strain evidence="2 3">DSM 46670</strain>
    </source>
</reference>
<name>A0ABS4TYU3_9PSEU</name>
<evidence type="ECO:0000313" key="2">
    <source>
        <dbReference type="EMBL" id="MBP2329577.1"/>
    </source>
</evidence>
<keyword evidence="3" id="KW-1185">Reference proteome</keyword>
<evidence type="ECO:0008006" key="4">
    <source>
        <dbReference type="Google" id="ProtNLM"/>
    </source>
</evidence>
<comment type="caution">
    <text evidence="2">The sequence shown here is derived from an EMBL/GenBank/DDBJ whole genome shotgun (WGS) entry which is preliminary data.</text>
</comment>
<gene>
    <name evidence="2" type="ORF">JOF56_009962</name>
</gene>
<organism evidence="2 3">
    <name type="scientific">Kibdelosporangium banguiense</name>
    <dbReference type="NCBI Taxonomy" id="1365924"/>
    <lineage>
        <taxon>Bacteria</taxon>
        <taxon>Bacillati</taxon>
        <taxon>Actinomycetota</taxon>
        <taxon>Actinomycetes</taxon>
        <taxon>Pseudonocardiales</taxon>
        <taxon>Pseudonocardiaceae</taxon>
        <taxon>Kibdelosporangium</taxon>
    </lineage>
</organism>
<evidence type="ECO:0000313" key="3">
    <source>
        <dbReference type="Proteomes" id="UP001519332"/>
    </source>
</evidence>
<dbReference type="RefSeq" id="WP_209646330.1">
    <property type="nucleotide sequence ID" value="NZ_JAGINW010000001.1"/>
</dbReference>
<feature type="chain" id="PRO_5046275261" description="CHAP domain-containing protein" evidence="1">
    <location>
        <begin position="24"/>
        <end position="312"/>
    </location>
</feature>